<keyword evidence="2" id="KW-1185">Reference proteome</keyword>
<sequence length="58" mass="6249">MRTGRSSEGVEWARASVLFLYIAAALSSLPAACIAESEAIQAQPYLRSSDASMRPYTP</sequence>
<gene>
    <name evidence="1" type="ORF">B0T20DRAFT_477318</name>
</gene>
<proteinExistence type="predicted"/>
<protein>
    <submittedName>
        <fullName evidence="1">Uncharacterized protein</fullName>
    </submittedName>
</protein>
<dbReference type="AlphaFoldDB" id="A0AAE0PJJ3"/>
<name>A0AAE0PJJ3_SORBR</name>
<dbReference type="Proteomes" id="UP001281003">
    <property type="component" value="Unassembled WGS sequence"/>
</dbReference>
<organism evidence="1 2">
    <name type="scientific">Sordaria brevicollis</name>
    <dbReference type="NCBI Taxonomy" id="83679"/>
    <lineage>
        <taxon>Eukaryota</taxon>
        <taxon>Fungi</taxon>
        <taxon>Dikarya</taxon>
        <taxon>Ascomycota</taxon>
        <taxon>Pezizomycotina</taxon>
        <taxon>Sordariomycetes</taxon>
        <taxon>Sordariomycetidae</taxon>
        <taxon>Sordariales</taxon>
        <taxon>Sordariaceae</taxon>
        <taxon>Sordaria</taxon>
    </lineage>
</organism>
<dbReference type="EMBL" id="JAUTDP010000003">
    <property type="protein sequence ID" value="KAK3401206.1"/>
    <property type="molecule type" value="Genomic_DNA"/>
</dbReference>
<reference evidence="1" key="2">
    <citation type="submission" date="2023-07" db="EMBL/GenBank/DDBJ databases">
        <authorList>
            <consortium name="Lawrence Berkeley National Laboratory"/>
            <person name="Haridas S."/>
            <person name="Hensen N."/>
            <person name="Bonometti L."/>
            <person name="Westerberg I."/>
            <person name="Brannstrom I.O."/>
            <person name="Guillou S."/>
            <person name="Cros-Aarteil S."/>
            <person name="Calhoun S."/>
            <person name="Kuo A."/>
            <person name="Mondo S."/>
            <person name="Pangilinan J."/>
            <person name="Riley R."/>
            <person name="LaButti K."/>
            <person name="Andreopoulos B."/>
            <person name="Lipzen A."/>
            <person name="Chen C."/>
            <person name="Yanf M."/>
            <person name="Daum C."/>
            <person name="Ng V."/>
            <person name="Clum A."/>
            <person name="Steindorff A."/>
            <person name="Ohm R."/>
            <person name="Martin F."/>
            <person name="Silar P."/>
            <person name="Natvig D."/>
            <person name="Lalanne C."/>
            <person name="Gautier V."/>
            <person name="Ament-velasquez S.L."/>
            <person name="Kruys A."/>
            <person name="Hutchinson M.I."/>
            <person name="Powell A.J."/>
            <person name="Barry K."/>
            <person name="Miller A.N."/>
            <person name="Grigoriev I.V."/>
            <person name="Debuchy R."/>
            <person name="Gladieux P."/>
            <person name="Thoren M.H."/>
            <person name="Johannesson H."/>
        </authorList>
    </citation>
    <scope>NUCLEOTIDE SEQUENCE</scope>
    <source>
        <strain evidence="1">FGSC 1904</strain>
    </source>
</reference>
<evidence type="ECO:0000313" key="2">
    <source>
        <dbReference type="Proteomes" id="UP001281003"/>
    </source>
</evidence>
<comment type="caution">
    <text evidence="1">The sequence shown here is derived from an EMBL/GenBank/DDBJ whole genome shotgun (WGS) entry which is preliminary data.</text>
</comment>
<evidence type="ECO:0000313" key="1">
    <source>
        <dbReference type="EMBL" id="KAK3401206.1"/>
    </source>
</evidence>
<accession>A0AAE0PJJ3</accession>
<reference evidence="1" key="1">
    <citation type="journal article" date="2023" name="Mol. Phylogenet. Evol.">
        <title>Genome-scale phylogeny and comparative genomics of the fungal order Sordariales.</title>
        <authorList>
            <person name="Hensen N."/>
            <person name="Bonometti L."/>
            <person name="Westerberg I."/>
            <person name="Brannstrom I.O."/>
            <person name="Guillou S."/>
            <person name="Cros-Aarteil S."/>
            <person name="Calhoun S."/>
            <person name="Haridas S."/>
            <person name="Kuo A."/>
            <person name="Mondo S."/>
            <person name="Pangilinan J."/>
            <person name="Riley R."/>
            <person name="LaButti K."/>
            <person name="Andreopoulos B."/>
            <person name="Lipzen A."/>
            <person name="Chen C."/>
            <person name="Yan M."/>
            <person name="Daum C."/>
            <person name="Ng V."/>
            <person name="Clum A."/>
            <person name="Steindorff A."/>
            <person name="Ohm R.A."/>
            <person name="Martin F."/>
            <person name="Silar P."/>
            <person name="Natvig D.O."/>
            <person name="Lalanne C."/>
            <person name="Gautier V."/>
            <person name="Ament-Velasquez S.L."/>
            <person name="Kruys A."/>
            <person name="Hutchinson M.I."/>
            <person name="Powell A.J."/>
            <person name="Barry K."/>
            <person name="Miller A.N."/>
            <person name="Grigoriev I.V."/>
            <person name="Debuchy R."/>
            <person name="Gladieux P."/>
            <person name="Hiltunen Thoren M."/>
            <person name="Johannesson H."/>
        </authorList>
    </citation>
    <scope>NUCLEOTIDE SEQUENCE</scope>
    <source>
        <strain evidence="1">FGSC 1904</strain>
    </source>
</reference>